<dbReference type="InterPro" id="IPR034325">
    <property type="entry name" value="S-100_dom"/>
</dbReference>
<dbReference type="SMART" id="SM00054">
    <property type="entry name" value="EFh"/>
    <property type="match status" value="1"/>
</dbReference>
<reference evidence="7" key="1">
    <citation type="submission" date="2023-07" db="EMBL/GenBank/DDBJ databases">
        <title>Chromosome-level Genome Assembly of Striped Snakehead (Channa striata).</title>
        <authorList>
            <person name="Liu H."/>
        </authorList>
    </citation>
    <scope>NUCLEOTIDE SEQUENCE</scope>
    <source>
        <strain evidence="7">Gz</strain>
        <tissue evidence="7">Muscle</tissue>
    </source>
</reference>
<evidence type="ECO:0000259" key="6">
    <source>
        <dbReference type="PROSITE" id="PS50222"/>
    </source>
</evidence>
<sequence>MSCDKSAGKPLSDLQKAMKGINEVFEDYAGKEGDKTKLNKSELKKLLKSELNIDCTTNPNEVEQMMKDLDADSDGEVDFLEYVIFVVSVTTLCNEFFTKGQTPCKK</sequence>
<dbReference type="EMBL" id="JAUPFM010000008">
    <property type="protein sequence ID" value="KAK2845106.1"/>
    <property type="molecule type" value="Genomic_DNA"/>
</dbReference>
<evidence type="ECO:0000256" key="4">
    <source>
        <dbReference type="ARBA" id="ARBA00022837"/>
    </source>
</evidence>
<dbReference type="PROSITE" id="PS00018">
    <property type="entry name" value="EF_HAND_1"/>
    <property type="match status" value="1"/>
</dbReference>
<keyword evidence="8" id="KW-1185">Reference proteome</keyword>
<evidence type="ECO:0000256" key="2">
    <source>
        <dbReference type="ARBA" id="ARBA00022723"/>
    </source>
</evidence>
<gene>
    <name evidence="7" type="ORF">Q5P01_011765</name>
</gene>
<dbReference type="GO" id="GO:0048306">
    <property type="term" value="F:calcium-dependent protein binding"/>
    <property type="evidence" value="ECO:0007669"/>
    <property type="project" value="TreeGrafter"/>
</dbReference>
<dbReference type="PANTHER" id="PTHR11639:SF134">
    <property type="entry name" value="PROTEIN S100-A1-RELATED"/>
    <property type="match status" value="1"/>
</dbReference>
<dbReference type="InterPro" id="IPR001751">
    <property type="entry name" value="S100/CaBP7/8-like_CS"/>
</dbReference>
<dbReference type="PANTHER" id="PTHR11639">
    <property type="entry name" value="S100 CALCIUM-BINDING PROTEIN"/>
    <property type="match status" value="1"/>
</dbReference>
<comment type="similarity">
    <text evidence="1 5">Belongs to the S-100 family.</text>
</comment>
<dbReference type="GO" id="GO:0046914">
    <property type="term" value="F:transition metal ion binding"/>
    <property type="evidence" value="ECO:0007669"/>
    <property type="project" value="InterPro"/>
</dbReference>
<dbReference type="SUPFAM" id="SSF47473">
    <property type="entry name" value="EF-hand"/>
    <property type="match status" value="1"/>
</dbReference>
<dbReference type="InterPro" id="IPR018247">
    <property type="entry name" value="EF_Hand_1_Ca_BS"/>
</dbReference>
<evidence type="ECO:0000313" key="7">
    <source>
        <dbReference type="EMBL" id="KAK2845106.1"/>
    </source>
</evidence>
<comment type="caution">
    <text evidence="7">The sequence shown here is derived from an EMBL/GenBank/DDBJ whole genome shotgun (WGS) entry which is preliminary data.</text>
</comment>
<keyword evidence="3" id="KW-0677">Repeat</keyword>
<dbReference type="PROSITE" id="PS00303">
    <property type="entry name" value="S100_CABP"/>
    <property type="match status" value="1"/>
</dbReference>
<dbReference type="Proteomes" id="UP001187415">
    <property type="component" value="Unassembled WGS sequence"/>
</dbReference>
<name>A0AA88MU02_CHASR</name>
<dbReference type="PROSITE" id="PS50222">
    <property type="entry name" value="EF_HAND_2"/>
    <property type="match status" value="1"/>
</dbReference>
<dbReference type="Gene3D" id="1.10.238.10">
    <property type="entry name" value="EF-hand"/>
    <property type="match status" value="1"/>
</dbReference>
<dbReference type="SMART" id="SM01394">
    <property type="entry name" value="S_100"/>
    <property type="match status" value="1"/>
</dbReference>
<dbReference type="AlphaFoldDB" id="A0AA88MU02"/>
<evidence type="ECO:0000256" key="3">
    <source>
        <dbReference type="ARBA" id="ARBA00022737"/>
    </source>
</evidence>
<evidence type="ECO:0000256" key="5">
    <source>
        <dbReference type="RuleBase" id="RU361184"/>
    </source>
</evidence>
<dbReference type="GO" id="GO:0005509">
    <property type="term" value="F:calcium ion binding"/>
    <property type="evidence" value="ECO:0007669"/>
    <property type="project" value="InterPro"/>
</dbReference>
<keyword evidence="4 5" id="KW-0106">Calcium</keyword>
<dbReference type="InterPro" id="IPR011992">
    <property type="entry name" value="EF-hand-dom_pair"/>
</dbReference>
<evidence type="ECO:0000313" key="8">
    <source>
        <dbReference type="Proteomes" id="UP001187415"/>
    </source>
</evidence>
<organism evidence="7 8">
    <name type="scientific">Channa striata</name>
    <name type="common">Snakehead murrel</name>
    <name type="synonym">Ophicephalus striatus</name>
    <dbReference type="NCBI Taxonomy" id="64152"/>
    <lineage>
        <taxon>Eukaryota</taxon>
        <taxon>Metazoa</taxon>
        <taxon>Chordata</taxon>
        <taxon>Craniata</taxon>
        <taxon>Vertebrata</taxon>
        <taxon>Euteleostomi</taxon>
        <taxon>Actinopterygii</taxon>
        <taxon>Neopterygii</taxon>
        <taxon>Teleostei</taxon>
        <taxon>Neoteleostei</taxon>
        <taxon>Acanthomorphata</taxon>
        <taxon>Anabantaria</taxon>
        <taxon>Anabantiformes</taxon>
        <taxon>Channoidei</taxon>
        <taxon>Channidae</taxon>
        <taxon>Channa</taxon>
    </lineage>
</organism>
<keyword evidence="2 5" id="KW-0479">Metal-binding</keyword>
<dbReference type="CDD" id="cd00213">
    <property type="entry name" value="S-100"/>
    <property type="match status" value="1"/>
</dbReference>
<accession>A0AA88MU02</accession>
<proteinExistence type="inferred from homology"/>
<dbReference type="InterPro" id="IPR013787">
    <property type="entry name" value="S100_Ca-bd_sub"/>
</dbReference>
<dbReference type="InterPro" id="IPR002048">
    <property type="entry name" value="EF_hand_dom"/>
</dbReference>
<feature type="domain" description="EF-hand" evidence="6">
    <location>
        <begin position="57"/>
        <end position="92"/>
    </location>
</feature>
<dbReference type="Pfam" id="PF01023">
    <property type="entry name" value="S_100"/>
    <property type="match status" value="1"/>
</dbReference>
<evidence type="ECO:0000256" key="1">
    <source>
        <dbReference type="ARBA" id="ARBA00007323"/>
    </source>
</evidence>
<protein>
    <recommendedName>
        <fullName evidence="5">Protein S100</fullName>
    </recommendedName>
    <alternativeName>
        <fullName evidence="5">S100 calcium-binding protein</fullName>
    </alternativeName>
</protein>